<dbReference type="AlphaFoldDB" id="A0A562LP44"/>
<gene>
    <name evidence="2" type="ORF">IP93_02026</name>
</gene>
<evidence type="ECO:0000313" key="3">
    <source>
        <dbReference type="Proteomes" id="UP000316471"/>
    </source>
</evidence>
<keyword evidence="3" id="KW-1185">Reference proteome</keyword>
<organism evidence="2 3">
    <name type="scientific">Aerolutibacter ruishenii</name>
    <dbReference type="NCBI Taxonomy" id="686800"/>
    <lineage>
        <taxon>Bacteria</taxon>
        <taxon>Pseudomonadati</taxon>
        <taxon>Pseudomonadota</taxon>
        <taxon>Gammaproteobacteria</taxon>
        <taxon>Lysobacterales</taxon>
        <taxon>Lysobacteraceae</taxon>
        <taxon>Aerolutibacter</taxon>
    </lineage>
</organism>
<comment type="caution">
    <text evidence="2">The sequence shown here is derived from an EMBL/GenBank/DDBJ whole genome shotgun (WGS) entry which is preliminary data.</text>
</comment>
<evidence type="ECO:0000313" key="2">
    <source>
        <dbReference type="EMBL" id="TWI09410.1"/>
    </source>
</evidence>
<name>A0A562LP44_9GAMM</name>
<proteinExistence type="predicted"/>
<protein>
    <submittedName>
        <fullName evidence="2">Uncharacterized protein</fullName>
    </submittedName>
</protein>
<sequence>MHRIRRHRSLLRIALLALVALGVLMQPVLRSVGDLHDLEHTMALQSDHGHSHHDGHEAPPGEDEAPGNPQGLHGLLHQYGTVGSMALLEPASLLASAPVTGEPPDRTHVPGPPASRLTSPFRPPIA</sequence>
<feature type="compositionally biased region" description="Basic and acidic residues" evidence="1">
    <location>
        <begin position="47"/>
        <end position="59"/>
    </location>
</feature>
<dbReference type="Proteomes" id="UP000316471">
    <property type="component" value="Unassembled WGS sequence"/>
</dbReference>
<dbReference type="EMBL" id="VLKP01000008">
    <property type="protein sequence ID" value="TWI09410.1"/>
    <property type="molecule type" value="Genomic_DNA"/>
</dbReference>
<feature type="region of interest" description="Disordered" evidence="1">
    <location>
        <begin position="40"/>
        <end position="76"/>
    </location>
</feature>
<feature type="region of interest" description="Disordered" evidence="1">
    <location>
        <begin position="96"/>
        <end position="126"/>
    </location>
</feature>
<reference evidence="2 3" key="1">
    <citation type="journal article" date="2015" name="Stand. Genomic Sci.">
        <title>Genomic Encyclopedia of Bacterial and Archaeal Type Strains, Phase III: the genomes of soil and plant-associated and newly described type strains.</title>
        <authorList>
            <person name="Whitman W.B."/>
            <person name="Woyke T."/>
            <person name="Klenk H.P."/>
            <person name="Zhou Y."/>
            <person name="Lilburn T.G."/>
            <person name="Beck B.J."/>
            <person name="De Vos P."/>
            <person name="Vandamme P."/>
            <person name="Eisen J.A."/>
            <person name="Garrity G."/>
            <person name="Hugenholtz P."/>
            <person name="Kyrpides N.C."/>
        </authorList>
    </citation>
    <scope>NUCLEOTIDE SEQUENCE [LARGE SCALE GENOMIC DNA]</scope>
    <source>
        <strain evidence="2 3">CGMCC 1.10136</strain>
    </source>
</reference>
<accession>A0A562LP44</accession>
<evidence type="ECO:0000256" key="1">
    <source>
        <dbReference type="SAM" id="MobiDB-lite"/>
    </source>
</evidence>